<dbReference type="Gene3D" id="3.30.1360.120">
    <property type="entry name" value="Probable tRNA modification gtpase trme, domain 1"/>
    <property type="match status" value="1"/>
</dbReference>
<evidence type="ECO:0000256" key="2">
    <source>
        <dbReference type="ARBA" id="ARBA00022694"/>
    </source>
</evidence>
<evidence type="ECO:0000256" key="5">
    <source>
        <dbReference type="ARBA" id="ARBA00023134"/>
    </source>
</evidence>
<dbReference type="InterPro" id="IPR031168">
    <property type="entry name" value="G_TrmE"/>
</dbReference>
<sequence length="451" mass="48555">MGSTDLIAAIATPPGRGGIGVVRVSGKNLSSLAVRLIGHIPKPRHASLSRFLDEDGSVIDQGIALYFPAPHSYTGEDVLELQGHGGPAVMNLLLSRCLSAGARLAQPGEFTLRAFLNGKLDLAQAESVADVIDASTSEAARCAMRSLQGEFSTVIHSLVQALTDLRMLVEATLDFPEEETTVLKQANVCGRLEAMQSRLEDVLTSAKQGSLLREGVSVVLVGQPNVGKSSLMNQLAGEETAIVTEIPGTTRDAIREMVEIEGVPFYLTDTAGLRETDDPVEKIGIARARSVIEKADLALLLIDCRLGTVSDDRAIVDSLPAELPVIHVYNKIDLLDGIPQISDGEDGSLIYLSAKTGAGIDLLRRKLLEMAGWQPHSEAEGIFMARHRHMEALTEAGEYLRNATELARQETQLDLLAEELRAAQRRLSSITGEFSADDLLGQIFSRFCIGK</sequence>
<feature type="binding site" evidence="6">
    <location>
        <begin position="244"/>
        <end position="250"/>
    </location>
    <ligand>
        <name>GTP</name>
        <dbReference type="ChEBI" id="CHEBI:37565"/>
    </ligand>
</feature>
<keyword evidence="6" id="KW-0479">Metal-binding</keyword>
<protein>
    <recommendedName>
        <fullName evidence="6">tRNA modification GTPase MnmE</fullName>
        <ecNumber evidence="6">3.6.-.-</ecNumber>
    </recommendedName>
</protein>
<comment type="function">
    <text evidence="6">Exhibits a very high intrinsic GTPase hydrolysis rate. Involved in the addition of a carboxymethylaminomethyl (cmnm) group at the wobble position (U34) of certain tRNAs, forming tRNA-cmnm(5)s(2)U34.</text>
</comment>
<dbReference type="Pfam" id="PF12631">
    <property type="entry name" value="MnmE_helical"/>
    <property type="match status" value="1"/>
</dbReference>
<dbReference type="CDD" id="cd14858">
    <property type="entry name" value="TrmE_N"/>
    <property type="match status" value="1"/>
</dbReference>
<dbReference type="PANTHER" id="PTHR42714">
    <property type="entry name" value="TRNA MODIFICATION GTPASE GTPBP3"/>
    <property type="match status" value="1"/>
</dbReference>
<comment type="subcellular location">
    <subcellularLocation>
        <location evidence="6">Cytoplasm</location>
    </subcellularLocation>
</comment>
<dbReference type="CDD" id="cd04164">
    <property type="entry name" value="trmE"/>
    <property type="match status" value="1"/>
</dbReference>
<evidence type="ECO:0000313" key="10">
    <source>
        <dbReference type="EMBL" id="SDQ35578.1"/>
    </source>
</evidence>
<comment type="caution">
    <text evidence="6">Lacks conserved residue(s) required for the propagation of feature annotation.</text>
</comment>
<dbReference type="InterPro" id="IPR027417">
    <property type="entry name" value="P-loop_NTPase"/>
</dbReference>
<keyword evidence="5 6" id="KW-0342">GTP-binding</keyword>
<keyword evidence="4 6" id="KW-0630">Potassium</keyword>
<evidence type="ECO:0000259" key="9">
    <source>
        <dbReference type="PROSITE" id="PS51709"/>
    </source>
</evidence>
<dbReference type="RefSeq" id="WP_074630668.1">
    <property type="nucleotide sequence ID" value="NZ_FNKY01000001.1"/>
</dbReference>
<feature type="binding site" evidence="6">
    <location>
        <begin position="269"/>
        <end position="272"/>
    </location>
    <ligand>
        <name>GTP</name>
        <dbReference type="ChEBI" id="CHEBI:37565"/>
    </ligand>
</feature>
<feature type="binding site" evidence="6">
    <location>
        <position position="23"/>
    </location>
    <ligand>
        <name>(6S)-5-formyl-5,6,7,8-tetrahydrofolate</name>
        <dbReference type="ChEBI" id="CHEBI:57457"/>
    </ligand>
</feature>
<proteinExistence type="inferred from homology"/>
<comment type="subunit">
    <text evidence="6">Homodimer. Heterotetramer of two MnmE and two MnmG subunits.</text>
</comment>
<evidence type="ECO:0000256" key="3">
    <source>
        <dbReference type="ARBA" id="ARBA00022741"/>
    </source>
</evidence>
<dbReference type="InterPro" id="IPR005225">
    <property type="entry name" value="Small_GTP-bd"/>
</dbReference>
<feature type="binding site" evidence="6">
    <location>
        <position position="451"/>
    </location>
    <ligand>
        <name>(6S)-5-formyl-5,6,7,8-tetrahydrofolate</name>
        <dbReference type="ChEBI" id="CHEBI:57457"/>
    </ligand>
</feature>
<feature type="binding site" evidence="6">
    <location>
        <position position="225"/>
    </location>
    <ligand>
        <name>K(+)</name>
        <dbReference type="ChEBI" id="CHEBI:29103"/>
    </ligand>
</feature>
<dbReference type="NCBIfam" id="NF003661">
    <property type="entry name" value="PRK05291.1-3"/>
    <property type="match status" value="1"/>
</dbReference>
<dbReference type="InterPro" id="IPR004520">
    <property type="entry name" value="GTPase_MnmE"/>
</dbReference>
<feature type="binding site" evidence="6">
    <location>
        <position position="229"/>
    </location>
    <ligand>
        <name>Mg(2+)</name>
        <dbReference type="ChEBI" id="CHEBI:18420"/>
    </ligand>
</feature>
<feature type="binding site" evidence="6">
    <location>
        <position position="246"/>
    </location>
    <ligand>
        <name>K(+)</name>
        <dbReference type="ChEBI" id="CHEBI:29103"/>
    </ligand>
</feature>
<dbReference type="NCBIfam" id="TIGR00231">
    <property type="entry name" value="small_GTP"/>
    <property type="match status" value="1"/>
</dbReference>
<evidence type="ECO:0000313" key="11">
    <source>
        <dbReference type="Proteomes" id="UP000183471"/>
    </source>
</evidence>
<keyword evidence="6" id="KW-0378">Hydrolase</keyword>
<name>A0ABY0T8H5_9PROT</name>
<dbReference type="EC" id="3.6.-.-" evidence="6"/>
<feature type="binding site" evidence="6">
    <location>
        <position position="244"/>
    </location>
    <ligand>
        <name>K(+)</name>
        <dbReference type="ChEBI" id="CHEBI:29103"/>
    </ligand>
</feature>
<keyword evidence="3 6" id="KW-0547">Nucleotide-binding</keyword>
<evidence type="ECO:0000256" key="6">
    <source>
        <dbReference type="HAMAP-Rule" id="MF_00379"/>
    </source>
</evidence>
<dbReference type="SUPFAM" id="SSF52540">
    <property type="entry name" value="P-loop containing nucleoside triphosphate hydrolases"/>
    <property type="match status" value="1"/>
</dbReference>
<dbReference type="SUPFAM" id="SSF116878">
    <property type="entry name" value="TrmE connector domain"/>
    <property type="match status" value="1"/>
</dbReference>
<dbReference type="Proteomes" id="UP000183471">
    <property type="component" value="Unassembled WGS sequence"/>
</dbReference>
<dbReference type="HAMAP" id="MF_00379">
    <property type="entry name" value="GTPase_MnmE"/>
    <property type="match status" value="1"/>
</dbReference>
<keyword evidence="6" id="KW-0460">Magnesium</keyword>
<feature type="coiled-coil region" evidence="8">
    <location>
        <begin position="406"/>
        <end position="433"/>
    </location>
</feature>
<dbReference type="PROSITE" id="PS51709">
    <property type="entry name" value="G_TRME"/>
    <property type="match status" value="1"/>
</dbReference>
<comment type="cofactor">
    <cofactor evidence="6">
        <name>K(+)</name>
        <dbReference type="ChEBI" id="CHEBI:29103"/>
    </cofactor>
    <text evidence="6">Binds 1 potassium ion per subunit.</text>
</comment>
<organism evidence="10 11">
    <name type="scientific">Nitrosospira multiformis</name>
    <dbReference type="NCBI Taxonomy" id="1231"/>
    <lineage>
        <taxon>Bacteria</taxon>
        <taxon>Pseudomonadati</taxon>
        <taxon>Pseudomonadota</taxon>
        <taxon>Betaproteobacteria</taxon>
        <taxon>Nitrosomonadales</taxon>
        <taxon>Nitrosomonadaceae</taxon>
        <taxon>Nitrosospira</taxon>
    </lineage>
</organism>
<dbReference type="InterPro" id="IPR027368">
    <property type="entry name" value="MnmE_dom2"/>
</dbReference>
<dbReference type="InterPro" id="IPR018948">
    <property type="entry name" value="GTP-bd_TrmE_N"/>
</dbReference>
<accession>A0ABY0T8H5</accession>
<reference evidence="10 11" key="1">
    <citation type="submission" date="2016-10" db="EMBL/GenBank/DDBJ databases">
        <authorList>
            <person name="Varghese N."/>
            <person name="Submissions S."/>
        </authorList>
    </citation>
    <scope>NUCLEOTIDE SEQUENCE [LARGE SCALE GENOMIC DNA]</scope>
    <source>
        <strain evidence="10 11">Nl1</strain>
    </source>
</reference>
<evidence type="ECO:0000256" key="4">
    <source>
        <dbReference type="ARBA" id="ARBA00022958"/>
    </source>
</evidence>
<comment type="similarity">
    <text evidence="1 6 7">Belongs to the TRAFAC class TrmE-Era-EngA-EngB-Septin-like GTPase superfamily. TrmE GTPase family.</text>
</comment>
<evidence type="ECO:0000256" key="7">
    <source>
        <dbReference type="RuleBase" id="RU003313"/>
    </source>
</evidence>
<feature type="binding site" evidence="6">
    <location>
        <begin position="225"/>
        <end position="230"/>
    </location>
    <ligand>
        <name>GTP</name>
        <dbReference type="ChEBI" id="CHEBI:37565"/>
    </ligand>
</feature>
<dbReference type="InterPro" id="IPR006073">
    <property type="entry name" value="GTP-bd"/>
</dbReference>
<keyword evidence="8" id="KW-0175">Coiled coil</keyword>
<dbReference type="NCBIfam" id="TIGR00450">
    <property type="entry name" value="mnmE_trmE_thdF"/>
    <property type="match status" value="1"/>
</dbReference>
<keyword evidence="11" id="KW-1185">Reference proteome</keyword>
<feature type="binding site" evidence="6">
    <location>
        <position position="250"/>
    </location>
    <ligand>
        <name>Mg(2+)</name>
        <dbReference type="ChEBI" id="CHEBI:18420"/>
    </ligand>
</feature>
<feature type="binding site" evidence="6">
    <location>
        <position position="80"/>
    </location>
    <ligand>
        <name>(6S)-5-formyl-5,6,7,8-tetrahydrofolate</name>
        <dbReference type="ChEBI" id="CHEBI:57457"/>
    </ligand>
</feature>
<gene>
    <name evidence="6" type="primary">mnmE</name>
    <name evidence="6" type="synonym">trmE</name>
    <name evidence="10" type="ORF">SAMN05216402_0531</name>
</gene>
<dbReference type="Gene3D" id="3.40.50.300">
    <property type="entry name" value="P-loop containing nucleotide triphosphate hydrolases"/>
    <property type="match status" value="1"/>
</dbReference>
<dbReference type="EMBL" id="FNKY01000001">
    <property type="protein sequence ID" value="SDQ35578.1"/>
    <property type="molecule type" value="Genomic_DNA"/>
</dbReference>
<feature type="binding site" evidence="6">
    <location>
        <position position="249"/>
    </location>
    <ligand>
        <name>K(+)</name>
        <dbReference type="ChEBI" id="CHEBI:29103"/>
    </ligand>
</feature>
<dbReference type="Gene3D" id="1.20.120.430">
    <property type="entry name" value="tRNA modification GTPase MnmE domain 2"/>
    <property type="match status" value="1"/>
</dbReference>
<dbReference type="InterPro" id="IPR025867">
    <property type="entry name" value="MnmE_helical"/>
</dbReference>
<keyword evidence="2 6" id="KW-0819">tRNA processing</keyword>
<evidence type="ECO:0000256" key="8">
    <source>
        <dbReference type="SAM" id="Coils"/>
    </source>
</evidence>
<comment type="caution">
    <text evidence="10">The sequence shown here is derived from an EMBL/GenBank/DDBJ whole genome shotgun (WGS) entry which is preliminary data.</text>
</comment>
<keyword evidence="6" id="KW-0963">Cytoplasm</keyword>
<dbReference type="PANTHER" id="PTHR42714:SF2">
    <property type="entry name" value="TRNA MODIFICATION GTPASE GTPBP3, MITOCHONDRIAL"/>
    <property type="match status" value="1"/>
</dbReference>
<dbReference type="Pfam" id="PF01926">
    <property type="entry name" value="MMR_HSR1"/>
    <property type="match status" value="1"/>
</dbReference>
<feature type="domain" description="TrmE-type G" evidence="9">
    <location>
        <begin position="215"/>
        <end position="372"/>
    </location>
</feature>
<dbReference type="InterPro" id="IPR027266">
    <property type="entry name" value="TrmE/GcvT-like"/>
</dbReference>
<evidence type="ECO:0000256" key="1">
    <source>
        <dbReference type="ARBA" id="ARBA00011043"/>
    </source>
</evidence>
<dbReference type="Pfam" id="PF10396">
    <property type="entry name" value="TrmE_N"/>
    <property type="match status" value="1"/>
</dbReference>
<feature type="binding site" evidence="6">
    <location>
        <position position="119"/>
    </location>
    <ligand>
        <name>(6S)-5-formyl-5,6,7,8-tetrahydrofolate</name>
        <dbReference type="ChEBI" id="CHEBI:57457"/>
    </ligand>
</feature>